<proteinExistence type="predicted"/>
<evidence type="ECO:0000313" key="2">
    <source>
        <dbReference type="EMBL" id="KAK7037822.1"/>
    </source>
</evidence>
<name>A0AAW0CDM7_9AGAR</name>
<protein>
    <recommendedName>
        <fullName evidence="1">F-box domain-containing protein</fullName>
    </recommendedName>
</protein>
<dbReference type="AlphaFoldDB" id="A0AAW0CDM7"/>
<accession>A0AAW0CDM7</accession>
<comment type="caution">
    <text evidence="2">The sequence shown here is derived from an EMBL/GenBank/DDBJ whole genome shotgun (WGS) entry which is preliminary data.</text>
</comment>
<organism evidence="2 3">
    <name type="scientific">Paramarasmius palmivorus</name>
    <dbReference type="NCBI Taxonomy" id="297713"/>
    <lineage>
        <taxon>Eukaryota</taxon>
        <taxon>Fungi</taxon>
        <taxon>Dikarya</taxon>
        <taxon>Basidiomycota</taxon>
        <taxon>Agaricomycotina</taxon>
        <taxon>Agaricomycetes</taxon>
        <taxon>Agaricomycetidae</taxon>
        <taxon>Agaricales</taxon>
        <taxon>Marasmiineae</taxon>
        <taxon>Marasmiaceae</taxon>
        <taxon>Paramarasmius</taxon>
    </lineage>
</organism>
<dbReference type="Pfam" id="PF00646">
    <property type="entry name" value="F-box"/>
    <property type="match status" value="1"/>
</dbReference>
<dbReference type="SMART" id="SM00256">
    <property type="entry name" value="FBOX"/>
    <property type="match status" value="1"/>
</dbReference>
<dbReference type="Proteomes" id="UP001383192">
    <property type="component" value="Unassembled WGS sequence"/>
</dbReference>
<dbReference type="InterPro" id="IPR036047">
    <property type="entry name" value="F-box-like_dom_sf"/>
</dbReference>
<evidence type="ECO:0000259" key="1">
    <source>
        <dbReference type="PROSITE" id="PS50181"/>
    </source>
</evidence>
<keyword evidence="3" id="KW-1185">Reference proteome</keyword>
<dbReference type="SUPFAM" id="SSF81383">
    <property type="entry name" value="F-box domain"/>
    <property type="match status" value="1"/>
</dbReference>
<gene>
    <name evidence="2" type="ORF">VNI00_010783</name>
</gene>
<evidence type="ECO:0000313" key="3">
    <source>
        <dbReference type="Proteomes" id="UP001383192"/>
    </source>
</evidence>
<dbReference type="EMBL" id="JAYKXP010000044">
    <property type="protein sequence ID" value="KAK7037822.1"/>
    <property type="molecule type" value="Genomic_DNA"/>
</dbReference>
<dbReference type="InterPro" id="IPR001810">
    <property type="entry name" value="F-box_dom"/>
</dbReference>
<reference evidence="2 3" key="1">
    <citation type="submission" date="2024-01" db="EMBL/GenBank/DDBJ databases">
        <title>A draft genome for a cacao thread blight-causing isolate of Paramarasmius palmivorus.</title>
        <authorList>
            <person name="Baruah I.K."/>
            <person name="Bukari Y."/>
            <person name="Amoako-Attah I."/>
            <person name="Meinhardt L.W."/>
            <person name="Bailey B.A."/>
            <person name="Cohen S.P."/>
        </authorList>
    </citation>
    <scope>NUCLEOTIDE SEQUENCE [LARGE SCALE GENOMIC DNA]</scope>
    <source>
        <strain evidence="2 3">GH-12</strain>
    </source>
</reference>
<dbReference type="PROSITE" id="PS50181">
    <property type="entry name" value="FBOX"/>
    <property type="match status" value="1"/>
</dbReference>
<feature type="domain" description="F-box" evidence="1">
    <location>
        <begin position="1"/>
        <end position="44"/>
    </location>
</feature>
<sequence length="492" mass="55399">MSREIPFDAWDNVLEFVPPSTLVQLCLVSRSFRDIVTPRLYGQVTLESTIKTILFSKAVLRTQYAADSVNYLQLVISPVTFHPHSRRSSLGNLFQLISHCLKVLSNLVHLSIVVVVVPTMSSRELVIDLLLGKDLFFPSLEGFWFNTPITNNILRFLDRHCISLRKARATDTTRPDPQTPLNFFIRNFSNLAFLRADLELVIALLPLAPKLQHISISFVGDERNLGRLIDGFKHRSPGSNQTVKIFAIKGLTGVHPRSVILATSRILSGLERLTIHCVLQGGAVHQEDLRDFHAILSPFRELRNFRSAVYRGQTGNLAGVTPAMGATQEYHLVKELGNKHPSLLSVCIPSNNKVSWHRIGSDVWVPQTEAFPTSTSAPAQPQPRDLGYWWLFEQLAARKYPALAELLSHAKTHCNQIPGLSDYIQCYEMSTNMDSDMKHTTASGLMAILMYAGFWWYKHVHEGGQYREIEAKMKQVGVAKMVHVLCRKVRGA</sequence>